<gene>
    <name evidence="1" type="ORF">YM304_11520</name>
</gene>
<reference evidence="1 2" key="1">
    <citation type="journal article" date="2013" name="Int. J. Syst. Evol. Microbiol.">
        <title>Ilumatobacter nonamiense sp. nov. and Ilumatobacter coccineum sp. nov., isolated from seashore sand.</title>
        <authorList>
            <person name="Matsumoto A."/>
            <person name="Kasai H."/>
            <person name="Matsuo Y."/>
            <person name="Shizuri Y."/>
            <person name="Ichikawa N."/>
            <person name="Fujita N."/>
            <person name="Omura S."/>
            <person name="Takahashi Y."/>
        </authorList>
    </citation>
    <scope>NUCLEOTIDE SEQUENCE [LARGE SCALE GENOMIC DNA]</scope>
    <source>
        <strain evidence="2">NBRC 103263 / KCTC 29153 / YM16-304</strain>
    </source>
</reference>
<evidence type="ECO:0000313" key="2">
    <source>
        <dbReference type="Proteomes" id="UP000011863"/>
    </source>
</evidence>
<dbReference type="InterPro" id="IPR019151">
    <property type="entry name" value="Proteasome_assmbl_chaperone_2"/>
</dbReference>
<proteinExistence type="predicted"/>
<organism evidence="1 2">
    <name type="scientific">Ilumatobacter coccineus (strain NBRC 103263 / KCTC 29153 / YM16-304)</name>
    <dbReference type="NCBI Taxonomy" id="1313172"/>
    <lineage>
        <taxon>Bacteria</taxon>
        <taxon>Bacillati</taxon>
        <taxon>Actinomycetota</taxon>
        <taxon>Acidimicrobiia</taxon>
        <taxon>Acidimicrobiales</taxon>
        <taxon>Ilumatobacteraceae</taxon>
        <taxon>Ilumatobacter</taxon>
    </lineage>
</organism>
<dbReference type="SUPFAM" id="SSF159659">
    <property type="entry name" value="Cgl1923-like"/>
    <property type="match status" value="1"/>
</dbReference>
<dbReference type="Proteomes" id="UP000011863">
    <property type="component" value="Chromosome"/>
</dbReference>
<protein>
    <recommendedName>
        <fullName evidence="3">Carboxylate--amine ligase</fullName>
    </recommendedName>
</protein>
<dbReference type="InterPro" id="IPR008492">
    <property type="entry name" value="Rv2714-like"/>
</dbReference>
<dbReference type="Gene3D" id="3.40.50.10900">
    <property type="entry name" value="PAC-like subunit"/>
    <property type="match status" value="1"/>
</dbReference>
<dbReference type="RefSeq" id="WP_015440713.1">
    <property type="nucleotide sequence ID" value="NC_020520.1"/>
</dbReference>
<dbReference type="PIRSF" id="PIRSF028754">
    <property type="entry name" value="UCP028754"/>
    <property type="match status" value="1"/>
</dbReference>
<accession>A0A6C7EBR6</accession>
<dbReference type="InterPro" id="IPR038389">
    <property type="entry name" value="PSMG2_sf"/>
</dbReference>
<evidence type="ECO:0008006" key="3">
    <source>
        <dbReference type="Google" id="ProtNLM"/>
    </source>
</evidence>
<dbReference type="EMBL" id="AP012057">
    <property type="protein sequence ID" value="BAN01466.1"/>
    <property type="molecule type" value="Genomic_DNA"/>
</dbReference>
<dbReference type="Pfam" id="PF09754">
    <property type="entry name" value="PAC2"/>
    <property type="match status" value="1"/>
</dbReference>
<name>A0A6C7EBR6_ILUCY</name>
<dbReference type="KEGG" id="aym:YM304_11520"/>
<keyword evidence="2" id="KW-1185">Reference proteome</keyword>
<dbReference type="AlphaFoldDB" id="A0A6C7EBR6"/>
<dbReference type="OrthoDB" id="3733464at2"/>
<sequence>MTSVDDVLDFSADEVGPLDRPVMLVGLEGWFDVGTAATQAVEAFTSSDQAIVVGMVDADPFYDFTQQRPQVTIDDGIREITWPANEFIVQRNADHRDVVALVGVEPHFHWTTYVDTITTVARALRCEAVVTVGSAAEAIPHTRTPPVTGSTANPELARALGLVAPSYQGITGVAGVLQATLESIGVPAVSLRVGIPHYLMNAEHPQATAALARHLSHVLGVPVDGDISDQMAEQIASWREVHDEVIASDEQLKMYVRMLEAEFDRRAEAAIPSADDLASDFEQFLRDQRDD</sequence>
<evidence type="ECO:0000313" key="1">
    <source>
        <dbReference type="EMBL" id="BAN01466.1"/>
    </source>
</evidence>